<accession>L7FJX5</accession>
<dbReference type="SMART" id="SM00173">
    <property type="entry name" value="RAS"/>
    <property type="match status" value="1"/>
</dbReference>
<dbReference type="AlphaFoldDB" id="L7FJX5"/>
<dbReference type="VEuPathDB" id="AmoebaDB:EIN_002150"/>
<dbReference type="KEGG" id="eiv:EIN_002150"/>
<dbReference type="PROSITE" id="PS51421">
    <property type="entry name" value="RAS"/>
    <property type="match status" value="1"/>
</dbReference>
<evidence type="ECO:0000313" key="4">
    <source>
        <dbReference type="Proteomes" id="UP000014680"/>
    </source>
</evidence>
<keyword evidence="1" id="KW-0547">Nucleotide-binding</keyword>
<dbReference type="SMART" id="SM00174">
    <property type="entry name" value="RHO"/>
    <property type="match status" value="1"/>
</dbReference>
<proteinExistence type="predicted"/>
<dbReference type="GO" id="GO:0003924">
    <property type="term" value="F:GTPase activity"/>
    <property type="evidence" value="ECO:0007669"/>
    <property type="project" value="InterPro"/>
</dbReference>
<dbReference type="InterPro" id="IPR027417">
    <property type="entry name" value="P-loop_NTPase"/>
</dbReference>
<evidence type="ECO:0000256" key="1">
    <source>
        <dbReference type="ARBA" id="ARBA00022741"/>
    </source>
</evidence>
<dbReference type="GO" id="GO:0005525">
    <property type="term" value="F:GTP binding"/>
    <property type="evidence" value="ECO:0007669"/>
    <property type="project" value="UniProtKB-KW"/>
</dbReference>
<evidence type="ECO:0000256" key="2">
    <source>
        <dbReference type="ARBA" id="ARBA00023134"/>
    </source>
</evidence>
<dbReference type="SUPFAM" id="SSF52540">
    <property type="entry name" value="P-loop containing nucleoside triphosphate hydrolases"/>
    <property type="match status" value="1"/>
</dbReference>
<dbReference type="OrthoDB" id="5976022at2759"/>
<dbReference type="PROSITE" id="PS51419">
    <property type="entry name" value="RAB"/>
    <property type="match status" value="1"/>
</dbReference>
<dbReference type="GO" id="GO:0007165">
    <property type="term" value="P:signal transduction"/>
    <property type="evidence" value="ECO:0007669"/>
    <property type="project" value="InterPro"/>
</dbReference>
<protein>
    <submittedName>
        <fullName evidence="3">Uncharacterized protein</fullName>
    </submittedName>
</protein>
<organism evidence="3 4">
    <name type="scientific">Entamoeba invadens IP1</name>
    <dbReference type="NCBI Taxonomy" id="370355"/>
    <lineage>
        <taxon>Eukaryota</taxon>
        <taxon>Amoebozoa</taxon>
        <taxon>Evosea</taxon>
        <taxon>Archamoebae</taxon>
        <taxon>Mastigamoebida</taxon>
        <taxon>Entamoebidae</taxon>
        <taxon>Entamoeba</taxon>
    </lineage>
</organism>
<dbReference type="Pfam" id="PF00071">
    <property type="entry name" value="Ras"/>
    <property type="match status" value="1"/>
</dbReference>
<dbReference type="GeneID" id="14882542"/>
<reference evidence="3 4" key="1">
    <citation type="submission" date="2012-10" db="EMBL/GenBank/DDBJ databases">
        <authorList>
            <person name="Zafar N."/>
            <person name="Inman J."/>
            <person name="Hall N."/>
            <person name="Lorenzi H."/>
            <person name="Caler E."/>
        </authorList>
    </citation>
    <scope>NUCLEOTIDE SEQUENCE [LARGE SCALE GENOMIC DNA]</scope>
    <source>
        <strain evidence="3 4">IP1</strain>
    </source>
</reference>
<dbReference type="InterPro" id="IPR001806">
    <property type="entry name" value="Small_GTPase"/>
</dbReference>
<dbReference type="PANTHER" id="PTHR24070">
    <property type="entry name" value="RAS, DI-RAS, AND RHEB FAMILY MEMBERS OF SMALL GTPASE SUPERFAMILY"/>
    <property type="match status" value="1"/>
</dbReference>
<dbReference type="PRINTS" id="PR00449">
    <property type="entry name" value="RASTRNSFRMNG"/>
</dbReference>
<dbReference type="Gene3D" id="3.40.50.300">
    <property type="entry name" value="P-loop containing nucleotide triphosphate hydrolases"/>
    <property type="match status" value="1"/>
</dbReference>
<dbReference type="SMART" id="SM00175">
    <property type="entry name" value="RAB"/>
    <property type="match status" value="1"/>
</dbReference>
<sequence length="190" mass="22148">MNRRLDCIVCLIGAKGVGKTTTKLQFEKQIFKENYVPNPMEDSYIVLKQVDGIEVYFILMDESTEYKELTKMIYKNCDCFVFIYSILSIDSFNELESFKEYVLNIKNNEKIVMVLCESKCDLEPQRVVSQADGERLALNWNVPFYSCSARTRINIDEMFIDVAKQYIKLQREKKELQTIAAKKKKGCVLV</sequence>
<dbReference type="InterPro" id="IPR020849">
    <property type="entry name" value="Small_GTPase_Ras-type"/>
</dbReference>
<evidence type="ECO:0000313" key="3">
    <source>
        <dbReference type="EMBL" id="ELP83564.1"/>
    </source>
</evidence>
<dbReference type="EMBL" id="KB207266">
    <property type="protein sequence ID" value="ELP83564.1"/>
    <property type="molecule type" value="Genomic_DNA"/>
</dbReference>
<name>L7FJX5_ENTIV</name>
<keyword evidence="2" id="KW-0342">GTP-binding</keyword>
<dbReference type="GO" id="GO:0016020">
    <property type="term" value="C:membrane"/>
    <property type="evidence" value="ECO:0007669"/>
    <property type="project" value="InterPro"/>
</dbReference>
<dbReference type="Proteomes" id="UP000014680">
    <property type="component" value="Unassembled WGS sequence"/>
</dbReference>
<gene>
    <name evidence="3" type="ORF">EIN_002150</name>
</gene>
<dbReference type="RefSeq" id="XP_004182910.1">
    <property type="nucleotide sequence ID" value="XM_004182862.1"/>
</dbReference>
<keyword evidence="4" id="KW-1185">Reference proteome</keyword>